<evidence type="ECO:0000313" key="2">
    <source>
        <dbReference type="Proteomes" id="UP000663833"/>
    </source>
</evidence>
<reference evidence="1" key="1">
    <citation type="submission" date="2021-02" db="EMBL/GenBank/DDBJ databases">
        <authorList>
            <person name="Nowell W R."/>
        </authorList>
    </citation>
    <scope>NUCLEOTIDE SEQUENCE</scope>
</reference>
<evidence type="ECO:0000313" key="1">
    <source>
        <dbReference type="EMBL" id="CAF3393196.1"/>
    </source>
</evidence>
<organism evidence="1 2">
    <name type="scientific">Rotaria socialis</name>
    <dbReference type="NCBI Taxonomy" id="392032"/>
    <lineage>
        <taxon>Eukaryota</taxon>
        <taxon>Metazoa</taxon>
        <taxon>Spiralia</taxon>
        <taxon>Gnathifera</taxon>
        <taxon>Rotifera</taxon>
        <taxon>Eurotatoria</taxon>
        <taxon>Bdelloidea</taxon>
        <taxon>Philodinida</taxon>
        <taxon>Philodinidae</taxon>
        <taxon>Rotaria</taxon>
    </lineage>
</organism>
<accession>A0A817ZMP1</accession>
<name>A0A817ZMP1_9BILA</name>
<proteinExistence type="predicted"/>
<sequence>MVPEAYNNPANTAKFSNFISEPDQKLPHIQGFDNEPLVSLEEAVKPLESIVPQVDRMVYTGKTNANHQKTSR</sequence>
<gene>
    <name evidence="1" type="ORF">LUA448_LOCUS16862</name>
</gene>
<dbReference type="Proteomes" id="UP000663833">
    <property type="component" value="Unassembled WGS sequence"/>
</dbReference>
<comment type="caution">
    <text evidence="1">The sequence shown here is derived from an EMBL/GenBank/DDBJ whole genome shotgun (WGS) entry which is preliminary data.</text>
</comment>
<dbReference type="EMBL" id="CAJNYD010002118">
    <property type="protein sequence ID" value="CAF3393196.1"/>
    <property type="molecule type" value="Genomic_DNA"/>
</dbReference>
<protein>
    <submittedName>
        <fullName evidence="1">Uncharacterized protein</fullName>
    </submittedName>
</protein>
<dbReference type="AlphaFoldDB" id="A0A817ZMP1"/>